<dbReference type="InterPro" id="IPR026040">
    <property type="entry name" value="HyI-like"/>
</dbReference>
<name>A0A238YPQ0_9PSEU</name>
<dbReference type="InterPro" id="IPR036237">
    <property type="entry name" value="Xyl_isomerase-like_sf"/>
</dbReference>
<accession>A0A238YPQ0</accession>
<dbReference type="OrthoDB" id="9786584at2"/>
<feature type="active site" description="Proton donor/acceptor" evidence="3">
    <location>
        <position position="251"/>
    </location>
</feature>
<evidence type="ECO:0000256" key="2">
    <source>
        <dbReference type="PIRNR" id="PIRNR006241"/>
    </source>
</evidence>
<dbReference type="GO" id="GO:0046487">
    <property type="term" value="P:glyoxylate metabolic process"/>
    <property type="evidence" value="ECO:0007669"/>
    <property type="project" value="TreeGrafter"/>
</dbReference>
<dbReference type="Gene3D" id="3.20.20.150">
    <property type="entry name" value="Divalent-metal-dependent TIM barrel enzymes"/>
    <property type="match status" value="1"/>
</dbReference>
<feature type="domain" description="Xylose isomerase-like TIM barrel" evidence="4">
    <location>
        <begin position="26"/>
        <end position="266"/>
    </location>
</feature>
<dbReference type="Pfam" id="PF01261">
    <property type="entry name" value="AP_endonuc_2"/>
    <property type="match status" value="1"/>
</dbReference>
<dbReference type="InterPro" id="IPR013022">
    <property type="entry name" value="Xyl_isomerase-like_TIM-brl"/>
</dbReference>
<evidence type="ECO:0000313" key="6">
    <source>
        <dbReference type="Proteomes" id="UP000198348"/>
    </source>
</evidence>
<keyword evidence="1 2" id="KW-0413">Isomerase</keyword>
<dbReference type="SUPFAM" id="SSF51658">
    <property type="entry name" value="Xylose isomerase-like"/>
    <property type="match status" value="1"/>
</dbReference>
<proteinExistence type="inferred from homology"/>
<comment type="similarity">
    <text evidence="2">Belongs to the hyi family.</text>
</comment>
<dbReference type="AlphaFoldDB" id="A0A238YPQ0"/>
<keyword evidence="6" id="KW-1185">Reference proteome</keyword>
<dbReference type="PANTHER" id="PTHR43489:SF6">
    <property type="entry name" value="HYDROXYPYRUVATE ISOMERASE-RELATED"/>
    <property type="match status" value="1"/>
</dbReference>
<sequence>MAQKAGRFAVNCSLLFTELPVLERPAAAKAAGFDAVEFWWPFSEAAPSGAEVDRFVTALGDAGVSLVGLNFFAGDMPGGDRGLVSWPGREQEFRDNAALVAAIGERTGCRAFNALYGNRIDSADAAAQDELAIENLVHAAKNVEAIGGTVLVEPVSGAPKYPLLTAADALTVIDKVRAHGARNVGLLADLYHLSVNGDDIAHVLDAHAAEIAHVQIADAPGRNEPGTGELEFERYFAQLDACGYTGWIGLEYKASGASADSFDWINK</sequence>
<reference evidence="5 6" key="1">
    <citation type="submission" date="2017-06" db="EMBL/GenBank/DDBJ databases">
        <authorList>
            <person name="Kim H.J."/>
            <person name="Triplett B.A."/>
        </authorList>
    </citation>
    <scope>NUCLEOTIDE SEQUENCE [LARGE SCALE GENOMIC DNA]</scope>
    <source>
        <strain evidence="5 6">DSM 45207</strain>
    </source>
</reference>
<protein>
    <submittedName>
        <fullName evidence="5">Hydroxypyruvate isomerase</fullName>
    </submittedName>
</protein>
<evidence type="ECO:0000256" key="3">
    <source>
        <dbReference type="PIRSR" id="PIRSR006241-50"/>
    </source>
</evidence>
<dbReference type="PIRSF" id="PIRSF006241">
    <property type="entry name" value="HyI"/>
    <property type="match status" value="1"/>
</dbReference>
<dbReference type="GO" id="GO:0008903">
    <property type="term" value="F:hydroxypyruvate isomerase activity"/>
    <property type="evidence" value="ECO:0007669"/>
    <property type="project" value="TreeGrafter"/>
</dbReference>
<dbReference type="RefSeq" id="WP_089302442.1">
    <property type="nucleotide sequence ID" value="NZ_FZNW01000016.1"/>
</dbReference>
<evidence type="ECO:0000256" key="1">
    <source>
        <dbReference type="ARBA" id="ARBA00023235"/>
    </source>
</evidence>
<organism evidence="5 6">
    <name type="scientific">Haloechinothrix alba</name>
    <dbReference type="NCBI Taxonomy" id="664784"/>
    <lineage>
        <taxon>Bacteria</taxon>
        <taxon>Bacillati</taxon>
        <taxon>Actinomycetota</taxon>
        <taxon>Actinomycetes</taxon>
        <taxon>Pseudonocardiales</taxon>
        <taxon>Pseudonocardiaceae</taxon>
        <taxon>Haloechinothrix</taxon>
    </lineage>
</organism>
<dbReference type="Proteomes" id="UP000198348">
    <property type="component" value="Unassembled WGS sequence"/>
</dbReference>
<dbReference type="EMBL" id="FZNW01000016">
    <property type="protein sequence ID" value="SNR73107.1"/>
    <property type="molecule type" value="Genomic_DNA"/>
</dbReference>
<dbReference type="InterPro" id="IPR050417">
    <property type="entry name" value="Sugar_Epim/Isomerase"/>
</dbReference>
<evidence type="ECO:0000259" key="4">
    <source>
        <dbReference type="Pfam" id="PF01261"/>
    </source>
</evidence>
<evidence type="ECO:0000313" key="5">
    <source>
        <dbReference type="EMBL" id="SNR73107.1"/>
    </source>
</evidence>
<keyword evidence="5" id="KW-0670">Pyruvate</keyword>
<feature type="active site" description="Proton donor/acceptor" evidence="3">
    <location>
        <position position="153"/>
    </location>
</feature>
<dbReference type="PANTHER" id="PTHR43489">
    <property type="entry name" value="ISOMERASE"/>
    <property type="match status" value="1"/>
</dbReference>
<gene>
    <name evidence="5" type="ORF">SAMN06265360_11680</name>
</gene>